<comment type="caution">
    <text evidence="2">The sequence shown here is derived from an EMBL/GenBank/DDBJ whole genome shotgun (WGS) entry which is preliminary data.</text>
</comment>
<keyword evidence="1" id="KW-1133">Transmembrane helix</keyword>
<keyword evidence="3" id="KW-1185">Reference proteome</keyword>
<keyword evidence="1" id="KW-0812">Transmembrane</keyword>
<evidence type="ECO:0000256" key="1">
    <source>
        <dbReference type="SAM" id="Phobius"/>
    </source>
</evidence>
<name>A0AAV4BLD2_9GAST</name>
<gene>
    <name evidence="2" type="ORF">PoB_004688300</name>
</gene>
<protein>
    <submittedName>
        <fullName evidence="2">Uncharacterized protein</fullName>
    </submittedName>
</protein>
<sequence length="86" mass="9505">MLTRNGYEYSTDLTCNGDYPVHKKGVLRFSGAPQARLLCSNPRPKGPCRSQSGFAYRCATDALIILYMVVLLCDPIISGFDFAPLE</sequence>
<reference evidence="2 3" key="1">
    <citation type="journal article" date="2021" name="Elife">
        <title>Chloroplast acquisition without the gene transfer in kleptoplastic sea slugs, Plakobranchus ocellatus.</title>
        <authorList>
            <person name="Maeda T."/>
            <person name="Takahashi S."/>
            <person name="Yoshida T."/>
            <person name="Shimamura S."/>
            <person name="Takaki Y."/>
            <person name="Nagai Y."/>
            <person name="Toyoda A."/>
            <person name="Suzuki Y."/>
            <person name="Arimoto A."/>
            <person name="Ishii H."/>
            <person name="Satoh N."/>
            <person name="Nishiyama T."/>
            <person name="Hasebe M."/>
            <person name="Maruyama T."/>
            <person name="Minagawa J."/>
            <person name="Obokata J."/>
            <person name="Shigenobu S."/>
        </authorList>
    </citation>
    <scope>NUCLEOTIDE SEQUENCE [LARGE SCALE GENOMIC DNA]</scope>
</reference>
<feature type="transmembrane region" description="Helical" evidence="1">
    <location>
        <begin position="54"/>
        <end position="77"/>
    </location>
</feature>
<dbReference type="EMBL" id="BLXT01005154">
    <property type="protein sequence ID" value="GFO20378.1"/>
    <property type="molecule type" value="Genomic_DNA"/>
</dbReference>
<organism evidence="2 3">
    <name type="scientific">Plakobranchus ocellatus</name>
    <dbReference type="NCBI Taxonomy" id="259542"/>
    <lineage>
        <taxon>Eukaryota</taxon>
        <taxon>Metazoa</taxon>
        <taxon>Spiralia</taxon>
        <taxon>Lophotrochozoa</taxon>
        <taxon>Mollusca</taxon>
        <taxon>Gastropoda</taxon>
        <taxon>Heterobranchia</taxon>
        <taxon>Euthyneura</taxon>
        <taxon>Panpulmonata</taxon>
        <taxon>Sacoglossa</taxon>
        <taxon>Placobranchoidea</taxon>
        <taxon>Plakobranchidae</taxon>
        <taxon>Plakobranchus</taxon>
    </lineage>
</organism>
<evidence type="ECO:0000313" key="3">
    <source>
        <dbReference type="Proteomes" id="UP000735302"/>
    </source>
</evidence>
<evidence type="ECO:0000313" key="2">
    <source>
        <dbReference type="EMBL" id="GFO20378.1"/>
    </source>
</evidence>
<dbReference type="AlphaFoldDB" id="A0AAV4BLD2"/>
<keyword evidence="1" id="KW-0472">Membrane</keyword>
<dbReference type="Proteomes" id="UP000735302">
    <property type="component" value="Unassembled WGS sequence"/>
</dbReference>
<proteinExistence type="predicted"/>
<accession>A0AAV4BLD2</accession>